<evidence type="ECO:0000313" key="2">
    <source>
        <dbReference type="Proteomes" id="UP001212841"/>
    </source>
</evidence>
<gene>
    <name evidence="1" type="ORF">HK097_002019</name>
</gene>
<dbReference type="AlphaFoldDB" id="A0AAD5SJ07"/>
<keyword evidence="2" id="KW-1185">Reference proteome</keyword>
<dbReference type="EMBL" id="JADGJD010000142">
    <property type="protein sequence ID" value="KAJ3054355.1"/>
    <property type="molecule type" value="Genomic_DNA"/>
</dbReference>
<organism evidence="1 2">
    <name type="scientific">Rhizophlyctis rosea</name>
    <dbReference type="NCBI Taxonomy" id="64517"/>
    <lineage>
        <taxon>Eukaryota</taxon>
        <taxon>Fungi</taxon>
        <taxon>Fungi incertae sedis</taxon>
        <taxon>Chytridiomycota</taxon>
        <taxon>Chytridiomycota incertae sedis</taxon>
        <taxon>Chytridiomycetes</taxon>
        <taxon>Rhizophlyctidales</taxon>
        <taxon>Rhizophlyctidaceae</taxon>
        <taxon>Rhizophlyctis</taxon>
    </lineage>
</organism>
<accession>A0AAD5SJ07</accession>
<comment type="caution">
    <text evidence="1">The sequence shown here is derived from an EMBL/GenBank/DDBJ whole genome shotgun (WGS) entry which is preliminary data.</text>
</comment>
<protein>
    <submittedName>
        <fullName evidence="1">Uncharacterized protein</fullName>
    </submittedName>
</protein>
<name>A0AAD5SJ07_9FUNG</name>
<sequence>MPLILTIHLNQGTSSAHNSQPYFLFGFPGLTACTISGSLHISNRFKKSKTISDAIVIFRIFTHCEMSAQENTSTGKVAGKVAGGVALLIGGTGNMRSVLSKKEDWFKEEVVVLSDKIDIAAGGNKDLPFTFTLPAPTTSNQLILPSAFSFTGKRHRCETKYLINANVKAASSSPFSSPKSVQANTRISPYAFNLSLPYIRNHLLDIAPTIAPGWHIGSLIDLPLGTKPQTLPIPISLTFPDGLLLHRGTPFHIAFTSAHNNVKTIEIAIDQHFTFRSIQRAQLGDVPIQDTVKILLATQTFRPTSSSHTFAIQIPDTTDMVATFPIRKGDIKQQPYLAHHQLHIKVEMVDQKEKVKMDVPVVLVDLSRRDVVSVRGLDGWEKVVGEAFAEGDGGEVLPVYEE</sequence>
<evidence type="ECO:0000313" key="1">
    <source>
        <dbReference type="EMBL" id="KAJ3054355.1"/>
    </source>
</evidence>
<dbReference type="Proteomes" id="UP001212841">
    <property type="component" value="Unassembled WGS sequence"/>
</dbReference>
<proteinExistence type="predicted"/>
<reference evidence="1" key="1">
    <citation type="submission" date="2020-05" db="EMBL/GenBank/DDBJ databases">
        <title>Phylogenomic resolution of chytrid fungi.</title>
        <authorList>
            <person name="Stajich J.E."/>
            <person name="Amses K."/>
            <person name="Simmons R."/>
            <person name="Seto K."/>
            <person name="Myers J."/>
            <person name="Bonds A."/>
            <person name="Quandt C.A."/>
            <person name="Barry K."/>
            <person name="Liu P."/>
            <person name="Grigoriev I."/>
            <person name="Longcore J.E."/>
            <person name="James T.Y."/>
        </authorList>
    </citation>
    <scope>NUCLEOTIDE SEQUENCE</scope>
    <source>
        <strain evidence="1">JEL0318</strain>
    </source>
</reference>